<reference evidence="1 2" key="1">
    <citation type="submission" date="2017-07" db="EMBL/GenBank/DDBJ databases">
        <title>Phylogenetic study on the rhizospheric bacterium Ochrobactrum sp. A44.</title>
        <authorList>
            <person name="Krzyzanowska D.M."/>
            <person name="Ossowicki A."/>
            <person name="Rajewska M."/>
            <person name="Maciag T."/>
            <person name="Kaczynski Z."/>
            <person name="Czerwicka M."/>
            <person name="Jafra S."/>
        </authorList>
    </citation>
    <scope>NUCLEOTIDE SEQUENCE [LARGE SCALE GENOMIC DNA]</scope>
    <source>
        <strain evidence="1 2">OgA9a</strain>
    </source>
</reference>
<organism evidence="1 2">
    <name type="scientific">Brucella grignonensis</name>
    <dbReference type="NCBI Taxonomy" id="94627"/>
    <lineage>
        <taxon>Bacteria</taxon>
        <taxon>Pseudomonadati</taxon>
        <taxon>Pseudomonadota</taxon>
        <taxon>Alphaproteobacteria</taxon>
        <taxon>Hyphomicrobiales</taxon>
        <taxon>Brucellaceae</taxon>
        <taxon>Brucella/Ochrobactrum group</taxon>
        <taxon>Brucella</taxon>
    </lineage>
</organism>
<gene>
    <name evidence="1" type="ORF">CEV33_3791</name>
</gene>
<protein>
    <submittedName>
        <fullName evidence="1">Uncharacterized protein</fullName>
    </submittedName>
</protein>
<dbReference type="AlphaFoldDB" id="A0A256EYN3"/>
<comment type="caution">
    <text evidence="1">The sequence shown here is derived from an EMBL/GenBank/DDBJ whole genome shotgun (WGS) entry which is preliminary data.</text>
</comment>
<dbReference type="Proteomes" id="UP000216478">
    <property type="component" value="Unassembled WGS sequence"/>
</dbReference>
<sequence>MRITEETTNPPKTKARIAHLGGGLGVRDTGAFLQTGCNP</sequence>
<dbReference type="EMBL" id="NNRL01000169">
    <property type="protein sequence ID" value="OYR07580.1"/>
    <property type="molecule type" value="Genomic_DNA"/>
</dbReference>
<name>A0A256EYN3_9HYPH</name>
<evidence type="ECO:0000313" key="1">
    <source>
        <dbReference type="EMBL" id="OYR07580.1"/>
    </source>
</evidence>
<keyword evidence="2" id="KW-1185">Reference proteome</keyword>
<proteinExistence type="predicted"/>
<accession>A0A256EYN3</accession>
<evidence type="ECO:0000313" key="2">
    <source>
        <dbReference type="Proteomes" id="UP000216478"/>
    </source>
</evidence>